<evidence type="ECO:0000313" key="2">
    <source>
        <dbReference type="Proteomes" id="UP000828390"/>
    </source>
</evidence>
<dbReference type="AlphaFoldDB" id="A0A9D4E0N4"/>
<name>A0A9D4E0N4_DREPO</name>
<gene>
    <name evidence="1" type="ORF">DPMN_170880</name>
</gene>
<sequence>MKTQLFAYFSDFVKRLSNMLLAGTNLHILDISNNPSIDDTGKFAVVTAEESLVVGCNIMFSVSENIV</sequence>
<organism evidence="1 2">
    <name type="scientific">Dreissena polymorpha</name>
    <name type="common">Zebra mussel</name>
    <name type="synonym">Mytilus polymorpha</name>
    <dbReference type="NCBI Taxonomy" id="45954"/>
    <lineage>
        <taxon>Eukaryota</taxon>
        <taxon>Metazoa</taxon>
        <taxon>Spiralia</taxon>
        <taxon>Lophotrochozoa</taxon>
        <taxon>Mollusca</taxon>
        <taxon>Bivalvia</taxon>
        <taxon>Autobranchia</taxon>
        <taxon>Heteroconchia</taxon>
        <taxon>Euheterodonta</taxon>
        <taxon>Imparidentia</taxon>
        <taxon>Neoheterodontei</taxon>
        <taxon>Myida</taxon>
        <taxon>Dreissenoidea</taxon>
        <taxon>Dreissenidae</taxon>
        <taxon>Dreissena</taxon>
    </lineage>
</organism>
<proteinExistence type="predicted"/>
<reference evidence="1" key="1">
    <citation type="journal article" date="2019" name="bioRxiv">
        <title>The Genome of the Zebra Mussel, Dreissena polymorpha: A Resource for Invasive Species Research.</title>
        <authorList>
            <person name="McCartney M.A."/>
            <person name="Auch B."/>
            <person name="Kono T."/>
            <person name="Mallez S."/>
            <person name="Zhang Y."/>
            <person name="Obille A."/>
            <person name="Becker A."/>
            <person name="Abrahante J.E."/>
            <person name="Garbe J."/>
            <person name="Badalamenti J.P."/>
            <person name="Herman A."/>
            <person name="Mangelson H."/>
            <person name="Liachko I."/>
            <person name="Sullivan S."/>
            <person name="Sone E.D."/>
            <person name="Koren S."/>
            <person name="Silverstein K.A.T."/>
            <person name="Beckman K.B."/>
            <person name="Gohl D.M."/>
        </authorList>
    </citation>
    <scope>NUCLEOTIDE SEQUENCE</scope>
    <source>
        <strain evidence="1">Duluth1</strain>
        <tissue evidence="1">Whole animal</tissue>
    </source>
</reference>
<keyword evidence="2" id="KW-1185">Reference proteome</keyword>
<protein>
    <submittedName>
        <fullName evidence="1">Uncharacterized protein</fullName>
    </submittedName>
</protein>
<accession>A0A9D4E0N4</accession>
<evidence type="ECO:0000313" key="1">
    <source>
        <dbReference type="EMBL" id="KAH3769607.1"/>
    </source>
</evidence>
<reference evidence="1" key="2">
    <citation type="submission" date="2020-11" db="EMBL/GenBank/DDBJ databases">
        <authorList>
            <person name="McCartney M.A."/>
            <person name="Auch B."/>
            <person name="Kono T."/>
            <person name="Mallez S."/>
            <person name="Becker A."/>
            <person name="Gohl D.M."/>
            <person name="Silverstein K.A.T."/>
            <person name="Koren S."/>
            <person name="Bechman K.B."/>
            <person name="Herman A."/>
            <person name="Abrahante J.E."/>
            <person name="Garbe J."/>
        </authorList>
    </citation>
    <scope>NUCLEOTIDE SEQUENCE</scope>
    <source>
        <strain evidence="1">Duluth1</strain>
        <tissue evidence="1">Whole animal</tissue>
    </source>
</reference>
<dbReference type="Proteomes" id="UP000828390">
    <property type="component" value="Unassembled WGS sequence"/>
</dbReference>
<comment type="caution">
    <text evidence="1">The sequence shown here is derived from an EMBL/GenBank/DDBJ whole genome shotgun (WGS) entry which is preliminary data.</text>
</comment>
<dbReference type="EMBL" id="JAIWYP010000009">
    <property type="protein sequence ID" value="KAH3769607.1"/>
    <property type="molecule type" value="Genomic_DNA"/>
</dbReference>